<evidence type="ECO:0000259" key="1">
    <source>
        <dbReference type="PROSITE" id="PS51502"/>
    </source>
</evidence>
<evidence type="ECO:0000313" key="2">
    <source>
        <dbReference type="EMBL" id="HIS75517.1"/>
    </source>
</evidence>
<dbReference type="Pfam" id="PF07876">
    <property type="entry name" value="Dabb"/>
    <property type="match status" value="1"/>
</dbReference>
<reference evidence="2" key="2">
    <citation type="journal article" date="2021" name="PeerJ">
        <title>Extensive microbial diversity within the chicken gut microbiome revealed by metagenomics and culture.</title>
        <authorList>
            <person name="Gilroy R."/>
            <person name="Ravi A."/>
            <person name="Getino M."/>
            <person name="Pursley I."/>
            <person name="Horton D.L."/>
            <person name="Alikhan N.F."/>
            <person name="Baker D."/>
            <person name="Gharbi K."/>
            <person name="Hall N."/>
            <person name="Watson M."/>
            <person name="Adriaenssens E.M."/>
            <person name="Foster-Nyarko E."/>
            <person name="Jarju S."/>
            <person name="Secka A."/>
            <person name="Antonio M."/>
            <person name="Oren A."/>
            <person name="Chaudhuri R.R."/>
            <person name="La Ragione R."/>
            <person name="Hildebrand F."/>
            <person name="Pallen M.J."/>
        </authorList>
    </citation>
    <scope>NUCLEOTIDE SEQUENCE</scope>
    <source>
        <strain evidence="2">CHK199-13235</strain>
    </source>
</reference>
<proteinExistence type="predicted"/>
<reference evidence="2" key="1">
    <citation type="submission" date="2020-10" db="EMBL/GenBank/DDBJ databases">
        <authorList>
            <person name="Gilroy R."/>
        </authorList>
    </citation>
    <scope>NUCLEOTIDE SEQUENCE</scope>
    <source>
        <strain evidence="2">CHK199-13235</strain>
    </source>
</reference>
<dbReference type="PROSITE" id="PS51502">
    <property type="entry name" value="S_R_A_B_BARREL"/>
    <property type="match status" value="1"/>
</dbReference>
<dbReference type="Gene3D" id="3.30.70.100">
    <property type="match status" value="1"/>
</dbReference>
<dbReference type="AlphaFoldDB" id="A0A9D1JZ98"/>
<feature type="domain" description="Stress-response A/B barrel" evidence="1">
    <location>
        <begin position="2"/>
        <end position="95"/>
    </location>
</feature>
<dbReference type="Proteomes" id="UP000824002">
    <property type="component" value="Unassembled WGS sequence"/>
</dbReference>
<sequence length="97" mass="10745">MIRHIVMWKLKDQTGDGTKAENAAAIKAGLEGLVGKIDGLMRAEVLTGMPGGMDLCLISELRDEEALAFYRDHPLHKEVQALVHRSMTERVAFDGRI</sequence>
<name>A0A9D1JZ98_9FIRM</name>
<accession>A0A9D1JZ98</accession>
<dbReference type="InterPro" id="IPR011008">
    <property type="entry name" value="Dimeric_a/b-barrel"/>
</dbReference>
<dbReference type="SMART" id="SM00886">
    <property type="entry name" value="Dabb"/>
    <property type="match status" value="1"/>
</dbReference>
<protein>
    <submittedName>
        <fullName evidence="2">Dabb family protein</fullName>
    </submittedName>
</protein>
<gene>
    <name evidence="2" type="ORF">IAB51_01780</name>
</gene>
<dbReference type="PANTHER" id="PTHR37832">
    <property type="entry name" value="BLL2683 PROTEIN"/>
    <property type="match status" value="1"/>
</dbReference>
<evidence type="ECO:0000313" key="3">
    <source>
        <dbReference type="Proteomes" id="UP000824002"/>
    </source>
</evidence>
<dbReference type="PANTHER" id="PTHR37832:SF1">
    <property type="entry name" value="STRESS-RESPONSE A_B BARREL DOMAIN-CONTAINING PROTEIN"/>
    <property type="match status" value="1"/>
</dbReference>
<organism evidence="2 3">
    <name type="scientific">Candidatus Merdivicinus excrementipullorum</name>
    <dbReference type="NCBI Taxonomy" id="2840867"/>
    <lineage>
        <taxon>Bacteria</taxon>
        <taxon>Bacillati</taxon>
        <taxon>Bacillota</taxon>
        <taxon>Clostridia</taxon>
        <taxon>Eubacteriales</taxon>
        <taxon>Oscillospiraceae</taxon>
        <taxon>Oscillospiraceae incertae sedis</taxon>
        <taxon>Candidatus Merdivicinus</taxon>
    </lineage>
</organism>
<dbReference type="SUPFAM" id="SSF54909">
    <property type="entry name" value="Dimeric alpha+beta barrel"/>
    <property type="match status" value="1"/>
</dbReference>
<dbReference type="EMBL" id="DVJP01000017">
    <property type="protein sequence ID" value="HIS75517.1"/>
    <property type="molecule type" value="Genomic_DNA"/>
</dbReference>
<dbReference type="InterPro" id="IPR013097">
    <property type="entry name" value="Dabb"/>
</dbReference>
<comment type="caution">
    <text evidence="2">The sequence shown here is derived from an EMBL/GenBank/DDBJ whole genome shotgun (WGS) entry which is preliminary data.</text>
</comment>